<comment type="caution">
    <text evidence="1">The sequence shown here is derived from an EMBL/GenBank/DDBJ whole genome shotgun (WGS) entry which is preliminary data.</text>
</comment>
<dbReference type="SUPFAM" id="SSF52317">
    <property type="entry name" value="Class I glutamine amidotransferase-like"/>
    <property type="match status" value="1"/>
</dbReference>
<dbReference type="Gene3D" id="3.40.50.880">
    <property type="match status" value="1"/>
</dbReference>
<proteinExistence type="predicted"/>
<gene>
    <name evidence="1" type="ORF">LCGC14_0911630</name>
</gene>
<organism evidence="1">
    <name type="scientific">marine sediment metagenome</name>
    <dbReference type="NCBI Taxonomy" id="412755"/>
    <lineage>
        <taxon>unclassified sequences</taxon>
        <taxon>metagenomes</taxon>
        <taxon>ecological metagenomes</taxon>
    </lineage>
</organism>
<dbReference type="EMBL" id="LAZR01003030">
    <property type="protein sequence ID" value="KKN22801.1"/>
    <property type="molecule type" value="Genomic_DNA"/>
</dbReference>
<dbReference type="AlphaFoldDB" id="A0A0F9RCI0"/>
<name>A0A0F9RCI0_9ZZZZ</name>
<dbReference type="PANTHER" id="PTHR43235:SF1">
    <property type="entry name" value="GLUTAMINE AMIDOTRANSFERASE PB2B2.05-RELATED"/>
    <property type="match status" value="1"/>
</dbReference>
<dbReference type="PANTHER" id="PTHR43235">
    <property type="entry name" value="GLUTAMINE AMIDOTRANSFERASE PB2B2.05-RELATED"/>
    <property type="match status" value="1"/>
</dbReference>
<dbReference type="Pfam" id="PF07722">
    <property type="entry name" value="Peptidase_C26"/>
    <property type="match status" value="1"/>
</dbReference>
<evidence type="ECO:0000313" key="1">
    <source>
        <dbReference type="EMBL" id="KKN22801.1"/>
    </source>
</evidence>
<dbReference type="InterPro" id="IPR044668">
    <property type="entry name" value="PuuD-like"/>
</dbReference>
<dbReference type="GO" id="GO:0016811">
    <property type="term" value="F:hydrolase activity, acting on carbon-nitrogen (but not peptide) bonds, in linear amides"/>
    <property type="evidence" value="ECO:0007669"/>
    <property type="project" value="InterPro"/>
</dbReference>
<protein>
    <recommendedName>
        <fullName evidence="2">Glutamine amidotransferase domain-containing protein</fullName>
    </recommendedName>
</protein>
<dbReference type="InterPro" id="IPR011697">
    <property type="entry name" value="Peptidase_C26"/>
</dbReference>
<accession>A0A0F9RCI0</accession>
<evidence type="ECO:0008006" key="2">
    <source>
        <dbReference type="Google" id="ProtNLM"/>
    </source>
</evidence>
<dbReference type="InterPro" id="IPR029062">
    <property type="entry name" value="Class_I_gatase-like"/>
</dbReference>
<sequence length="263" mass="29362">MTKEITVGIWEKAPFQGAVSRGIHALNSLLKSKKAPVVYNLVPITLKNLPPIDILVLDGGADIEPQRYSQKNQFSHCNPSRDKIEFGLFSFYHGKARISGICRGHQLINVALGGTLYQDIYVAGVANNLHSSPHQTVVNPAKDRGVRGGFLKPFLDSKEISVSSLHHQSIRSLGRDLYSTTEWRVMGTRFRVIEGIESYDGILRGVQSHPEFNLCPHDGYLFSYLMHVDTLAKDFFQGTSHKIAKKLTVIKRSIPKEVHGWTG</sequence>
<reference evidence="1" key="1">
    <citation type="journal article" date="2015" name="Nature">
        <title>Complex archaea that bridge the gap between prokaryotes and eukaryotes.</title>
        <authorList>
            <person name="Spang A."/>
            <person name="Saw J.H."/>
            <person name="Jorgensen S.L."/>
            <person name="Zaremba-Niedzwiedzka K."/>
            <person name="Martijn J."/>
            <person name="Lind A.E."/>
            <person name="van Eijk R."/>
            <person name="Schleper C."/>
            <person name="Guy L."/>
            <person name="Ettema T.J."/>
        </authorList>
    </citation>
    <scope>NUCLEOTIDE SEQUENCE</scope>
</reference>
<dbReference type="GO" id="GO:0005829">
    <property type="term" value="C:cytosol"/>
    <property type="evidence" value="ECO:0007669"/>
    <property type="project" value="TreeGrafter"/>
</dbReference>